<evidence type="ECO:0000313" key="3">
    <source>
        <dbReference type="Proteomes" id="UP000325902"/>
    </source>
</evidence>
<comment type="caution">
    <text evidence="2">The sequence shown here is derived from an EMBL/GenBank/DDBJ whole genome shotgun (WGS) entry which is preliminary data.</text>
</comment>
<accession>A0A5N5DF09</accession>
<proteinExistence type="predicted"/>
<name>A0A5N5DF09_9PEZI</name>
<sequence length="479" mass="51082">MPILLLRTTRLRADAVCPVISTPHVMGIMASNQHGSISTATTALSHDIPPASAPMASKTISSTVDDSNSTINNDSTINNESTASNESVASNDNNDSIASSDSVTSNESTTSNVSTTSSVSNALIAPIKPRCFPIITIHTPAFVAPRRALRYIAAGWRVIFVRPARALAMTASKLFGVLVPGHANYKVANVDANGSLRSSVHRYGDLNEADSAAASEFVQEAVVREAVVQEAIIHQIVTQETVIQEVVIQEAVIQEAVIQEAVIQEAVIHEEETVSQETTLQEQEIVIQETAVQETIVQEQETVVQEVSGGSSNKLPAAKFTFSFPAPNHSQPTATTDESYVYPSFASNSLFGGNKLDAVGFTFTTPMVAATHSPAAGAKLPIAIPTSEFMFTAPLARCNTQHSNSSDIDSCWDGIFSPTSHSPEPSMSSPIAEDKKSERNNNKKGGKKNCNKKKKEPTNKAAVWGGKKGKKGSNKAKKH</sequence>
<keyword evidence="3" id="KW-1185">Reference proteome</keyword>
<feature type="region of interest" description="Disordered" evidence="1">
    <location>
        <begin position="45"/>
        <end position="115"/>
    </location>
</feature>
<feature type="compositionally biased region" description="Basic residues" evidence="1">
    <location>
        <begin position="467"/>
        <end position="479"/>
    </location>
</feature>
<gene>
    <name evidence="2" type="ORF">DBV05_g4939</name>
</gene>
<evidence type="ECO:0000313" key="2">
    <source>
        <dbReference type="EMBL" id="KAB2576388.1"/>
    </source>
</evidence>
<protein>
    <submittedName>
        <fullName evidence="2">Uncharacterized protein</fullName>
    </submittedName>
</protein>
<dbReference type="EMBL" id="VCHE01000024">
    <property type="protein sequence ID" value="KAB2576388.1"/>
    <property type="molecule type" value="Genomic_DNA"/>
</dbReference>
<feature type="compositionally biased region" description="Basic residues" evidence="1">
    <location>
        <begin position="442"/>
        <end position="455"/>
    </location>
</feature>
<feature type="compositionally biased region" description="Low complexity" evidence="1">
    <location>
        <begin position="59"/>
        <end position="115"/>
    </location>
</feature>
<dbReference type="OrthoDB" id="10666067at2759"/>
<organism evidence="2 3">
    <name type="scientific">Lasiodiplodia theobromae</name>
    <dbReference type="NCBI Taxonomy" id="45133"/>
    <lineage>
        <taxon>Eukaryota</taxon>
        <taxon>Fungi</taxon>
        <taxon>Dikarya</taxon>
        <taxon>Ascomycota</taxon>
        <taxon>Pezizomycotina</taxon>
        <taxon>Dothideomycetes</taxon>
        <taxon>Dothideomycetes incertae sedis</taxon>
        <taxon>Botryosphaeriales</taxon>
        <taxon>Botryosphaeriaceae</taxon>
        <taxon>Lasiodiplodia</taxon>
    </lineage>
</organism>
<feature type="compositionally biased region" description="Basic and acidic residues" evidence="1">
    <location>
        <begin position="432"/>
        <end position="441"/>
    </location>
</feature>
<evidence type="ECO:0000256" key="1">
    <source>
        <dbReference type="SAM" id="MobiDB-lite"/>
    </source>
</evidence>
<dbReference type="Proteomes" id="UP000325902">
    <property type="component" value="Unassembled WGS sequence"/>
</dbReference>
<feature type="compositionally biased region" description="Polar residues" evidence="1">
    <location>
        <begin position="417"/>
        <end position="429"/>
    </location>
</feature>
<feature type="region of interest" description="Disordered" evidence="1">
    <location>
        <begin position="415"/>
        <end position="479"/>
    </location>
</feature>
<reference evidence="2 3" key="1">
    <citation type="journal article" date="2019" name="Sci. Rep.">
        <title>A multi-omics analysis of the grapevine pathogen Lasiodiplodia theobromae reveals that temperature affects the expression of virulence- and pathogenicity-related genes.</title>
        <authorList>
            <person name="Felix C."/>
            <person name="Meneses R."/>
            <person name="Goncalves M.F.M."/>
            <person name="Tilleman L."/>
            <person name="Duarte A.S."/>
            <person name="Jorrin-Novo J.V."/>
            <person name="Van de Peer Y."/>
            <person name="Deforce D."/>
            <person name="Van Nieuwerburgh F."/>
            <person name="Esteves A.C."/>
            <person name="Alves A."/>
        </authorList>
    </citation>
    <scope>NUCLEOTIDE SEQUENCE [LARGE SCALE GENOMIC DNA]</scope>
    <source>
        <strain evidence="2 3">LA-SOL3</strain>
    </source>
</reference>
<dbReference type="AlphaFoldDB" id="A0A5N5DF09"/>